<accession>A0A4Y8JY45</accession>
<reference evidence="2 3" key="1">
    <citation type="submission" date="2019-03" db="EMBL/GenBank/DDBJ databases">
        <title>Genomics of glacier-inhabiting Cryobacterium strains.</title>
        <authorList>
            <person name="Liu Q."/>
            <person name="Xin Y.-H."/>
        </authorList>
    </citation>
    <scope>NUCLEOTIDE SEQUENCE [LARGE SCALE GENOMIC DNA]</scope>
    <source>
        <strain evidence="2 3">TMT1-51</strain>
    </source>
</reference>
<comment type="caution">
    <text evidence="2">The sequence shown here is derived from an EMBL/GenBank/DDBJ whole genome shotgun (WGS) entry which is preliminary data.</text>
</comment>
<gene>
    <name evidence="2" type="ORF">E3T49_01300</name>
</gene>
<evidence type="ECO:0000313" key="3">
    <source>
        <dbReference type="Proteomes" id="UP000297472"/>
    </source>
</evidence>
<keyword evidence="3" id="KW-1185">Reference proteome</keyword>
<dbReference type="Pfam" id="PF00106">
    <property type="entry name" value="adh_short"/>
    <property type="match status" value="1"/>
</dbReference>
<dbReference type="InterPro" id="IPR036291">
    <property type="entry name" value="NAD(P)-bd_dom_sf"/>
</dbReference>
<dbReference type="Gene3D" id="3.40.50.720">
    <property type="entry name" value="NAD(P)-binding Rossmann-like Domain"/>
    <property type="match status" value="1"/>
</dbReference>
<sequence length="304" mass="32870">MSVSPRWPNGPPWRCWRKGNSVVATHKTVLVTGASDGIGAASARQLAARGHRVLITGRSKEKIEAVAHETGAKAFIADYTRLDDVRRLADEVRAELDGAGLDVLANNAGGLFGDRARTIDGHEKTFQVNHLAPFLLTELLRDALRVGAGGRSSVINTSSIGNRLFGHLDLDDLNNDKKFSANKAYGDAKLANILHARGLQARYHDQGLSAVAFHPGNVATNFASDTTSFMRFIYQTPLKRLNLISADRGGANLTWFVDGTPGTTWQPGAYYDQQKLTTKVNPQALDDALVDGLWERSAALVGIA</sequence>
<name>A0A4Y8JY45_9MICO</name>
<dbReference type="SUPFAM" id="SSF51735">
    <property type="entry name" value="NAD(P)-binding Rossmann-fold domains"/>
    <property type="match status" value="1"/>
</dbReference>
<dbReference type="GO" id="GO:0016491">
    <property type="term" value="F:oxidoreductase activity"/>
    <property type="evidence" value="ECO:0007669"/>
    <property type="project" value="UniProtKB-KW"/>
</dbReference>
<dbReference type="OrthoDB" id="3237043at2"/>
<proteinExistence type="predicted"/>
<protein>
    <submittedName>
        <fullName evidence="2">SDR family NAD(P)-dependent oxidoreductase</fullName>
    </submittedName>
</protein>
<dbReference type="Proteomes" id="UP000297472">
    <property type="component" value="Unassembled WGS sequence"/>
</dbReference>
<evidence type="ECO:0000313" key="2">
    <source>
        <dbReference type="EMBL" id="TFD33776.1"/>
    </source>
</evidence>
<dbReference type="PRINTS" id="PR00081">
    <property type="entry name" value="GDHRDH"/>
</dbReference>
<dbReference type="EMBL" id="SOHA01000004">
    <property type="protein sequence ID" value="TFD33776.1"/>
    <property type="molecule type" value="Genomic_DNA"/>
</dbReference>
<dbReference type="InterPro" id="IPR002347">
    <property type="entry name" value="SDR_fam"/>
</dbReference>
<evidence type="ECO:0000256" key="1">
    <source>
        <dbReference type="ARBA" id="ARBA00023002"/>
    </source>
</evidence>
<keyword evidence="1" id="KW-0560">Oxidoreductase</keyword>
<organism evidence="2 3">
    <name type="scientific">Cryobacterium cryoconiti</name>
    <dbReference type="NCBI Taxonomy" id="1259239"/>
    <lineage>
        <taxon>Bacteria</taxon>
        <taxon>Bacillati</taxon>
        <taxon>Actinomycetota</taxon>
        <taxon>Actinomycetes</taxon>
        <taxon>Micrococcales</taxon>
        <taxon>Microbacteriaceae</taxon>
        <taxon>Cryobacterium</taxon>
    </lineage>
</organism>
<dbReference type="PANTHER" id="PTHR43157">
    <property type="entry name" value="PHOSPHATIDYLINOSITOL-GLYCAN BIOSYNTHESIS CLASS F PROTEIN-RELATED"/>
    <property type="match status" value="1"/>
</dbReference>
<dbReference type="PANTHER" id="PTHR43157:SF31">
    <property type="entry name" value="PHOSPHATIDYLINOSITOL-GLYCAN BIOSYNTHESIS CLASS F PROTEIN"/>
    <property type="match status" value="1"/>
</dbReference>
<dbReference type="AlphaFoldDB" id="A0A4Y8JY45"/>